<dbReference type="EMBL" id="LMWV01000044">
    <property type="protein sequence ID" value="KUN58765.1"/>
    <property type="molecule type" value="Genomic_DNA"/>
</dbReference>
<proteinExistence type="predicted"/>
<dbReference type="GO" id="GO:0006355">
    <property type="term" value="P:regulation of DNA-templated transcription"/>
    <property type="evidence" value="ECO:0007669"/>
    <property type="project" value="InterPro"/>
</dbReference>
<dbReference type="RefSeq" id="WP_062246529.1">
    <property type="nucleotide sequence ID" value="NZ_JBPJFL010000002.1"/>
</dbReference>
<accession>A0A101RNL4</accession>
<evidence type="ECO:0000313" key="2">
    <source>
        <dbReference type="EMBL" id="KUN58765.1"/>
    </source>
</evidence>
<name>A0A101RNL4_9ACTN</name>
<evidence type="ECO:0000313" key="3">
    <source>
        <dbReference type="Proteomes" id="UP000054375"/>
    </source>
</evidence>
<gene>
    <name evidence="2" type="ORF">AQJ54_41055</name>
</gene>
<dbReference type="InterPro" id="IPR016032">
    <property type="entry name" value="Sig_transdc_resp-reg_C-effctor"/>
</dbReference>
<dbReference type="InterPro" id="IPR000792">
    <property type="entry name" value="Tscrpt_reg_LuxR_C"/>
</dbReference>
<feature type="domain" description="HTH luxR-type" evidence="1">
    <location>
        <begin position="158"/>
        <end position="215"/>
    </location>
</feature>
<dbReference type="InterPro" id="IPR036388">
    <property type="entry name" value="WH-like_DNA-bd_sf"/>
</dbReference>
<keyword evidence="3" id="KW-1185">Reference proteome</keyword>
<reference evidence="2 3" key="1">
    <citation type="submission" date="2015-10" db="EMBL/GenBank/DDBJ databases">
        <title>Draft genome sequence of Streptomyces griseorubiginosus DSM 40469, type strain for the species Streptomyces griseorubiginosus.</title>
        <authorList>
            <person name="Ruckert C."/>
            <person name="Winkler A."/>
            <person name="Kalinowski J."/>
            <person name="Kampfer P."/>
            <person name="Glaeser S."/>
        </authorList>
    </citation>
    <scope>NUCLEOTIDE SEQUENCE [LARGE SCALE GENOMIC DNA]</scope>
    <source>
        <strain evidence="2 3">DSM 40469</strain>
    </source>
</reference>
<protein>
    <submittedName>
        <fullName evidence="2">LuxR family transcriptional regulator</fullName>
    </submittedName>
</protein>
<organism evidence="2 3">
    <name type="scientific">Streptomyces griseorubiginosus</name>
    <dbReference type="NCBI Taxonomy" id="67304"/>
    <lineage>
        <taxon>Bacteria</taxon>
        <taxon>Bacillati</taxon>
        <taxon>Actinomycetota</taxon>
        <taxon>Actinomycetes</taxon>
        <taxon>Kitasatosporales</taxon>
        <taxon>Streptomycetaceae</taxon>
        <taxon>Streptomyces</taxon>
    </lineage>
</organism>
<dbReference type="SMART" id="SM00421">
    <property type="entry name" value="HTH_LUXR"/>
    <property type="match status" value="1"/>
</dbReference>
<dbReference type="Proteomes" id="UP000054375">
    <property type="component" value="Unassembled WGS sequence"/>
</dbReference>
<sequence length="223" mass="24565">MPQHMALKGDLELHARIKPLVELYGAEWVSAARDLDTWPNARASARLRIRRDGARQARKLYSPAVLADERDRQVLREMAAQGIQVRISATPLPQGTVFIDRRTMFLTGPETAPSSPHGPRHRTYTMSAEPALVSGAYALFEAAWETATDLAALSDAARPRIDAQAREVLYALGSGMTDVAAARELGMSLRTYRRRVAELLVTLGADSRFQAGMRAGELGLTRR</sequence>
<comment type="caution">
    <text evidence="2">The sequence shown here is derived from an EMBL/GenBank/DDBJ whole genome shotgun (WGS) entry which is preliminary data.</text>
</comment>
<dbReference type="AlphaFoldDB" id="A0A101RNL4"/>
<dbReference type="SUPFAM" id="SSF46894">
    <property type="entry name" value="C-terminal effector domain of the bipartite response regulators"/>
    <property type="match status" value="1"/>
</dbReference>
<dbReference type="GO" id="GO:0003677">
    <property type="term" value="F:DNA binding"/>
    <property type="evidence" value="ECO:0007669"/>
    <property type="project" value="InterPro"/>
</dbReference>
<dbReference type="Gene3D" id="1.10.10.10">
    <property type="entry name" value="Winged helix-like DNA-binding domain superfamily/Winged helix DNA-binding domain"/>
    <property type="match status" value="1"/>
</dbReference>
<evidence type="ECO:0000259" key="1">
    <source>
        <dbReference type="SMART" id="SM00421"/>
    </source>
</evidence>